<proteinExistence type="predicted"/>
<name>A0AAV9RSV3_9TELE</name>
<comment type="caution">
    <text evidence="1">The sequence shown here is derived from an EMBL/GenBank/DDBJ whole genome shotgun (WGS) entry which is preliminary data.</text>
</comment>
<dbReference type="EMBL" id="JAHHUM010001450">
    <property type="protein sequence ID" value="KAK5612103.1"/>
    <property type="molecule type" value="Genomic_DNA"/>
</dbReference>
<dbReference type="Proteomes" id="UP001311232">
    <property type="component" value="Unassembled WGS sequence"/>
</dbReference>
<organism evidence="1 2">
    <name type="scientific">Crenichthys baileyi</name>
    <name type="common">White River springfish</name>
    <dbReference type="NCBI Taxonomy" id="28760"/>
    <lineage>
        <taxon>Eukaryota</taxon>
        <taxon>Metazoa</taxon>
        <taxon>Chordata</taxon>
        <taxon>Craniata</taxon>
        <taxon>Vertebrata</taxon>
        <taxon>Euteleostomi</taxon>
        <taxon>Actinopterygii</taxon>
        <taxon>Neopterygii</taxon>
        <taxon>Teleostei</taxon>
        <taxon>Neoteleostei</taxon>
        <taxon>Acanthomorphata</taxon>
        <taxon>Ovalentaria</taxon>
        <taxon>Atherinomorphae</taxon>
        <taxon>Cyprinodontiformes</taxon>
        <taxon>Goodeidae</taxon>
        <taxon>Crenichthys</taxon>
    </lineage>
</organism>
<reference evidence="1 2" key="1">
    <citation type="submission" date="2021-06" db="EMBL/GenBank/DDBJ databases">
        <authorList>
            <person name="Palmer J.M."/>
        </authorList>
    </citation>
    <scope>NUCLEOTIDE SEQUENCE [LARGE SCALE GENOMIC DNA]</scope>
    <source>
        <strain evidence="1 2">MEX-2019</strain>
        <tissue evidence="1">Muscle</tissue>
    </source>
</reference>
<dbReference type="AlphaFoldDB" id="A0AAV9RSV3"/>
<evidence type="ECO:0000313" key="2">
    <source>
        <dbReference type="Proteomes" id="UP001311232"/>
    </source>
</evidence>
<keyword evidence="2" id="KW-1185">Reference proteome</keyword>
<evidence type="ECO:0000313" key="1">
    <source>
        <dbReference type="EMBL" id="KAK5612103.1"/>
    </source>
</evidence>
<accession>A0AAV9RSV3</accession>
<gene>
    <name evidence="1" type="ORF">CRENBAI_026136</name>
</gene>
<sequence length="112" mass="12983">MYSGKETEAFQVSEAHVQTVFFCVLTHKMFCINGNKRFCISSVSNLKNRGIFYCLFQRQMCFTNKRKREICPLAQKPWENTACGLGMKVSEYKNSNQIKSSVIFAYKRTVLT</sequence>
<protein>
    <submittedName>
        <fullName evidence="1">Uncharacterized protein</fullName>
    </submittedName>
</protein>